<feature type="compositionally biased region" description="Basic and acidic residues" evidence="1">
    <location>
        <begin position="42"/>
        <end position="53"/>
    </location>
</feature>
<name>A0A9Q1ECY4_SYNKA</name>
<evidence type="ECO:0000313" key="3">
    <source>
        <dbReference type="Proteomes" id="UP001152622"/>
    </source>
</evidence>
<reference evidence="2" key="1">
    <citation type="journal article" date="2023" name="Science">
        <title>Genome structures resolve the early diversification of teleost fishes.</title>
        <authorList>
            <person name="Parey E."/>
            <person name="Louis A."/>
            <person name="Montfort J."/>
            <person name="Bouchez O."/>
            <person name="Roques C."/>
            <person name="Iampietro C."/>
            <person name="Lluch J."/>
            <person name="Castinel A."/>
            <person name="Donnadieu C."/>
            <person name="Desvignes T."/>
            <person name="Floi Bucao C."/>
            <person name="Jouanno E."/>
            <person name="Wen M."/>
            <person name="Mejri S."/>
            <person name="Dirks R."/>
            <person name="Jansen H."/>
            <person name="Henkel C."/>
            <person name="Chen W.J."/>
            <person name="Zahm M."/>
            <person name="Cabau C."/>
            <person name="Klopp C."/>
            <person name="Thompson A.W."/>
            <person name="Robinson-Rechavi M."/>
            <person name="Braasch I."/>
            <person name="Lecointre G."/>
            <person name="Bobe J."/>
            <person name="Postlethwait J.H."/>
            <person name="Berthelot C."/>
            <person name="Roest Crollius H."/>
            <person name="Guiguen Y."/>
        </authorList>
    </citation>
    <scope>NUCLEOTIDE SEQUENCE</scope>
    <source>
        <strain evidence="2">WJC10195</strain>
    </source>
</reference>
<dbReference type="AlphaFoldDB" id="A0A9Q1ECY4"/>
<dbReference type="EMBL" id="JAINUF010000019">
    <property type="protein sequence ID" value="KAJ8336503.1"/>
    <property type="molecule type" value="Genomic_DNA"/>
</dbReference>
<evidence type="ECO:0000256" key="1">
    <source>
        <dbReference type="SAM" id="MobiDB-lite"/>
    </source>
</evidence>
<evidence type="ECO:0000313" key="2">
    <source>
        <dbReference type="EMBL" id="KAJ8336503.1"/>
    </source>
</evidence>
<proteinExistence type="predicted"/>
<accession>A0A9Q1ECY4</accession>
<keyword evidence="3" id="KW-1185">Reference proteome</keyword>
<dbReference type="Proteomes" id="UP001152622">
    <property type="component" value="Chromosome 19"/>
</dbReference>
<protein>
    <submittedName>
        <fullName evidence="2">Uncharacterized protein</fullName>
    </submittedName>
</protein>
<comment type="caution">
    <text evidence="2">The sequence shown here is derived from an EMBL/GenBank/DDBJ whole genome shotgun (WGS) entry which is preliminary data.</text>
</comment>
<feature type="region of interest" description="Disordered" evidence="1">
    <location>
        <begin position="1"/>
        <end position="54"/>
    </location>
</feature>
<sequence>MPCAVPSRQVLGSRTNRSPADDPRSPEEILAEEPPPCRRTRRSGESSRQKDKQIAVLQACGSTESKKEDVLFSEINGVVPERG</sequence>
<gene>
    <name evidence="2" type="ORF">SKAU_G00377230</name>
</gene>
<organism evidence="2 3">
    <name type="scientific">Synaphobranchus kaupii</name>
    <name type="common">Kaup's arrowtooth eel</name>
    <dbReference type="NCBI Taxonomy" id="118154"/>
    <lineage>
        <taxon>Eukaryota</taxon>
        <taxon>Metazoa</taxon>
        <taxon>Chordata</taxon>
        <taxon>Craniata</taxon>
        <taxon>Vertebrata</taxon>
        <taxon>Euteleostomi</taxon>
        <taxon>Actinopterygii</taxon>
        <taxon>Neopterygii</taxon>
        <taxon>Teleostei</taxon>
        <taxon>Anguilliformes</taxon>
        <taxon>Synaphobranchidae</taxon>
        <taxon>Synaphobranchus</taxon>
    </lineage>
</organism>